<dbReference type="InterPro" id="IPR026989">
    <property type="entry name" value="TnpV"/>
</dbReference>
<protein>
    <submittedName>
        <fullName evidence="1">TnpV protein</fullName>
    </submittedName>
</protein>
<dbReference type="EMBL" id="JADCKA010000005">
    <property type="protein sequence ID" value="MBE5035463.1"/>
    <property type="molecule type" value="Genomic_DNA"/>
</dbReference>
<reference evidence="1 2" key="1">
    <citation type="submission" date="2020-10" db="EMBL/GenBank/DDBJ databases">
        <title>ChiBAC.</title>
        <authorList>
            <person name="Zenner C."/>
            <person name="Hitch T.C.A."/>
            <person name="Clavel T."/>
        </authorList>
    </citation>
    <scope>NUCLEOTIDE SEQUENCE [LARGE SCALE GENOMIC DNA]</scope>
    <source>
        <strain evidence="1 2">DSM 108706</strain>
    </source>
</reference>
<gene>
    <name evidence="1" type="ORF">INF20_04095</name>
</gene>
<dbReference type="Pfam" id="PF14198">
    <property type="entry name" value="TnpV"/>
    <property type="match status" value="1"/>
</dbReference>
<dbReference type="RefSeq" id="WP_226385110.1">
    <property type="nucleotide sequence ID" value="NZ_JADCKA010000005.1"/>
</dbReference>
<proteinExistence type="predicted"/>
<organism evidence="1 2">
    <name type="scientific">Gallibacter intestinalis</name>
    <dbReference type="NCBI Taxonomy" id="2779356"/>
    <lineage>
        <taxon>Bacteria</taxon>
        <taxon>Bacillati</taxon>
        <taxon>Bacillota</taxon>
        <taxon>Clostridia</taxon>
        <taxon>Eubacteriales</taxon>
        <taxon>Eubacteriaceae</taxon>
        <taxon>Gallibacter</taxon>
    </lineage>
</organism>
<sequence length="125" mass="14608">MQKNIYNEQTGISYTLQGNYYLPDLTLPPEEEKHIGVWGQRHLRYLKQHRRILYTNLLTSGRLNSYLADINEQAENMFLKLVEQMAEHEGISEKLKSEHSMEWIGRMNALRESAAEIVNAKVIFA</sequence>
<comment type="caution">
    <text evidence="1">The sequence shown here is derived from an EMBL/GenBank/DDBJ whole genome shotgun (WGS) entry which is preliminary data.</text>
</comment>
<keyword evidence="2" id="KW-1185">Reference proteome</keyword>
<name>A0ABR9QX53_9FIRM</name>
<dbReference type="Proteomes" id="UP001516588">
    <property type="component" value="Unassembled WGS sequence"/>
</dbReference>
<evidence type="ECO:0000313" key="2">
    <source>
        <dbReference type="Proteomes" id="UP001516588"/>
    </source>
</evidence>
<evidence type="ECO:0000313" key="1">
    <source>
        <dbReference type="EMBL" id="MBE5035463.1"/>
    </source>
</evidence>
<accession>A0ABR9QX53</accession>